<evidence type="ECO:0000313" key="2">
    <source>
        <dbReference type="EMBL" id="MDV7693343.1"/>
    </source>
</evidence>
<dbReference type="Gene3D" id="3.40.570.10">
    <property type="entry name" value="Extracellular Endonuclease, subunit A"/>
    <property type="match status" value="1"/>
</dbReference>
<dbReference type="GO" id="GO:0003676">
    <property type="term" value="F:nucleic acid binding"/>
    <property type="evidence" value="ECO:0007669"/>
    <property type="project" value="InterPro"/>
</dbReference>
<keyword evidence="2" id="KW-0540">Nuclease</keyword>
<feature type="domain" description="DNA/RNA non-specific endonuclease/pyrophosphatase/phosphodiesterase" evidence="1">
    <location>
        <begin position="82"/>
        <end position="258"/>
    </location>
</feature>
<keyword evidence="4" id="KW-1185">Reference proteome</keyword>
<reference evidence="2" key="2">
    <citation type="submission" date="2019-10" db="EMBL/GenBank/DDBJ databases">
        <title>Malate fermentation in French cider.</title>
        <authorList>
            <person name="Cousin F.J."/>
            <person name="Medina Fernandez S."/>
            <person name="Misery B."/>
            <person name="Laplace J.-M."/>
            <person name="Cretenet M."/>
        </authorList>
    </citation>
    <scope>NUCLEOTIDE SEQUENCE</scope>
    <source>
        <strain evidence="2">UCMA15901</strain>
    </source>
</reference>
<organism evidence="2 5">
    <name type="scientific">Pediococcus parvulus</name>
    <dbReference type="NCBI Taxonomy" id="54062"/>
    <lineage>
        <taxon>Bacteria</taxon>
        <taxon>Bacillati</taxon>
        <taxon>Bacillota</taxon>
        <taxon>Bacilli</taxon>
        <taxon>Lactobacillales</taxon>
        <taxon>Lactobacillaceae</taxon>
        <taxon>Pediococcus</taxon>
    </lineage>
</organism>
<evidence type="ECO:0000259" key="1">
    <source>
        <dbReference type="SMART" id="SM00892"/>
    </source>
</evidence>
<comment type="caution">
    <text evidence="2">The sequence shown here is derived from an EMBL/GenBank/DDBJ whole genome shotgun (WGS) entry which is preliminary data.</text>
</comment>
<accession>A0A176TIY7</accession>
<dbReference type="EMBL" id="LXND01000061">
    <property type="protein sequence ID" value="OAD63687.1"/>
    <property type="molecule type" value="Genomic_DNA"/>
</dbReference>
<evidence type="ECO:0000313" key="3">
    <source>
        <dbReference type="EMBL" id="OAD63687.1"/>
    </source>
</evidence>
<dbReference type="GeneID" id="93383214"/>
<protein>
    <submittedName>
        <fullName evidence="3">DNA-entry nuclease</fullName>
    </submittedName>
    <submittedName>
        <fullName evidence="2">DNA/RNA non-specific endonuclease</fullName>
    </submittedName>
</protein>
<dbReference type="InterPro" id="IPR001604">
    <property type="entry name" value="Endo_G_ENPP1-like_dom"/>
</dbReference>
<dbReference type="RefSeq" id="WP_057783464.1">
    <property type="nucleotide sequence ID" value="NZ_BJWE01000001.1"/>
</dbReference>
<dbReference type="InterPro" id="IPR044929">
    <property type="entry name" value="DNA/RNA_non-sp_Endonuclease_sf"/>
</dbReference>
<dbReference type="SMART" id="SM00892">
    <property type="entry name" value="Endonuclease_NS"/>
    <property type="match status" value="1"/>
</dbReference>
<dbReference type="OrthoDB" id="9783680at2"/>
<sequence>MKKRKINWLVAIIVIVASLFGVNQRQIGQYVSQYNSHETSLPTKQTTVQNVADKNLSQLTFKSGSASYLEVNHNKSTLAVSSWKQNKIDYGNLDNLNRTTTAIGYLERRNLVRSDTRSAQRWQPTGWHQKTVSFGDRKIEILNRGHLLAYSVTGKIDDEGKYDENALGSIDNPKNLATQTEFSNQRTMQLFEQRVREALKADKKVIYKVTTVFKGRGLMPLGYHLQALSTDQSLNFNVFVWNVEPGVKFDYKTGRSKLDSSMKVSE</sequence>
<proteinExistence type="predicted"/>
<dbReference type="GO" id="GO:0004519">
    <property type="term" value="F:endonuclease activity"/>
    <property type="evidence" value="ECO:0007669"/>
    <property type="project" value="UniProtKB-KW"/>
</dbReference>
<dbReference type="Pfam" id="PF01223">
    <property type="entry name" value="Endonuclease_NS"/>
    <property type="match status" value="1"/>
</dbReference>
<keyword evidence="2" id="KW-0378">Hydrolase</keyword>
<reference evidence="3 4" key="1">
    <citation type="submission" date="2016-05" db="EMBL/GenBank/DDBJ databases">
        <title>Draft genome sequence of Pediococcus parvulus 2.6, a probiotic beta-glucan producer strain.</title>
        <authorList>
            <person name="Mohedano M.L."/>
            <person name="Perez-Ramos A."/>
            <person name="Duenas M.T."/>
            <person name="Lamontanara A."/>
            <person name="Orru L."/>
            <person name="Spano G."/>
            <person name="Capozzi V."/>
            <person name="Lopez P."/>
        </authorList>
    </citation>
    <scope>NUCLEOTIDE SEQUENCE [LARGE SCALE GENOMIC DNA]</scope>
    <source>
        <strain evidence="3 4">2.6</strain>
    </source>
</reference>
<dbReference type="Proteomes" id="UP001275867">
    <property type="component" value="Unassembled WGS sequence"/>
</dbReference>
<dbReference type="EMBL" id="WERX01000001">
    <property type="protein sequence ID" value="MDV7693343.1"/>
    <property type="molecule type" value="Genomic_DNA"/>
</dbReference>
<evidence type="ECO:0000313" key="5">
    <source>
        <dbReference type="Proteomes" id="UP001275867"/>
    </source>
</evidence>
<dbReference type="AlphaFoldDB" id="A0A176TIY7"/>
<gene>
    <name evidence="3" type="ORF">A7K95_00990</name>
    <name evidence="2" type="ORF">GA842_00320</name>
</gene>
<dbReference type="Proteomes" id="UP000077280">
    <property type="component" value="Unassembled WGS sequence"/>
</dbReference>
<dbReference type="GO" id="GO:0016787">
    <property type="term" value="F:hydrolase activity"/>
    <property type="evidence" value="ECO:0007669"/>
    <property type="project" value="InterPro"/>
</dbReference>
<evidence type="ECO:0000313" key="4">
    <source>
        <dbReference type="Proteomes" id="UP000077280"/>
    </source>
</evidence>
<name>A0A176TIY7_9LACO</name>
<dbReference type="GO" id="GO:0046872">
    <property type="term" value="F:metal ion binding"/>
    <property type="evidence" value="ECO:0007669"/>
    <property type="project" value="InterPro"/>
</dbReference>
<keyword evidence="2" id="KW-0255">Endonuclease</keyword>